<accession>A0A381SM04</accession>
<gene>
    <name evidence="7" type="ORF">METZ01_LOCUS57934</name>
</gene>
<protein>
    <recommendedName>
        <fullName evidence="2">peptidylprolyl isomerase</fullName>
        <ecNumber evidence="2">5.2.1.8</ecNumber>
    </recommendedName>
</protein>
<dbReference type="AlphaFoldDB" id="A0A381SM04"/>
<evidence type="ECO:0000256" key="3">
    <source>
        <dbReference type="ARBA" id="ARBA00022729"/>
    </source>
</evidence>
<evidence type="ECO:0000256" key="1">
    <source>
        <dbReference type="ARBA" id="ARBA00000971"/>
    </source>
</evidence>
<evidence type="ECO:0000313" key="7">
    <source>
        <dbReference type="EMBL" id="SVA05080.1"/>
    </source>
</evidence>
<evidence type="ECO:0000256" key="4">
    <source>
        <dbReference type="ARBA" id="ARBA00023110"/>
    </source>
</evidence>
<dbReference type="InterPro" id="IPR050245">
    <property type="entry name" value="PrsA_foldase"/>
</dbReference>
<dbReference type="InterPro" id="IPR027304">
    <property type="entry name" value="Trigger_fact/SurA_dom_sf"/>
</dbReference>
<keyword evidence="5" id="KW-0413">Isomerase</keyword>
<feature type="domain" description="PpiC" evidence="6">
    <location>
        <begin position="95"/>
        <end position="203"/>
    </location>
</feature>
<keyword evidence="3" id="KW-0732">Signal</keyword>
<evidence type="ECO:0000256" key="5">
    <source>
        <dbReference type="ARBA" id="ARBA00023235"/>
    </source>
</evidence>
<organism evidence="7">
    <name type="scientific">marine metagenome</name>
    <dbReference type="NCBI Taxonomy" id="408172"/>
    <lineage>
        <taxon>unclassified sequences</taxon>
        <taxon>metagenomes</taxon>
        <taxon>ecological metagenomes</taxon>
    </lineage>
</organism>
<dbReference type="GO" id="GO:0003755">
    <property type="term" value="F:peptidyl-prolyl cis-trans isomerase activity"/>
    <property type="evidence" value="ECO:0007669"/>
    <property type="project" value="UniProtKB-KW"/>
</dbReference>
<dbReference type="EC" id="5.2.1.8" evidence="2"/>
<comment type="catalytic activity">
    <reaction evidence="1">
        <text>[protein]-peptidylproline (omega=180) = [protein]-peptidylproline (omega=0)</text>
        <dbReference type="Rhea" id="RHEA:16237"/>
        <dbReference type="Rhea" id="RHEA-COMP:10747"/>
        <dbReference type="Rhea" id="RHEA-COMP:10748"/>
        <dbReference type="ChEBI" id="CHEBI:83833"/>
        <dbReference type="ChEBI" id="CHEBI:83834"/>
        <dbReference type="EC" id="5.2.1.8"/>
    </reaction>
</comment>
<proteinExistence type="predicted"/>
<keyword evidence="4" id="KW-0697">Rotamase</keyword>
<dbReference type="InterPro" id="IPR000297">
    <property type="entry name" value="PPIase_PpiC"/>
</dbReference>
<evidence type="ECO:0000259" key="6">
    <source>
        <dbReference type="Pfam" id="PF13145"/>
    </source>
</evidence>
<dbReference type="EMBL" id="UINC01003297">
    <property type="protein sequence ID" value="SVA05080.1"/>
    <property type="molecule type" value="Genomic_DNA"/>
</dbReference>
<dbReference type="PANTHER" id="PTHR47245:SF1">
    <property type="entry name" value="FOLDASE PROTEIN PRSA"/>
    <property type="match status" value="1"/>
</dbReference>
<reference evidence="7" key="1">
    <citation type="submission" date="2018-05" db="EMBL/GenBank/DDBJ databases">
        <authorList>
            <person name="Lanie J.A."/>
            <person name="Ng W.-L."/>
            <person name="Kazmierczak K.M."/>
            <person name="Andrzejewski T.M."/>
            <person name="Davidsen T.M."/>
            <person name="Wayne K.J."/>
            <person name="Tettelin H."/>
            <person name="Glass J.I."/>
            <person name="Rusch D."/>
            <person name="Podicherti R."/>
            <person name="Tsui H.-C.T."/>
            <person name="Winkler M.E."/>
        </authorList>
    </citation>
    <scope>NUCLEOTIDE SEQUENCE</scope>
</reference>
<name>A0A381SM04_9ZZZZ</name>
<evidence type="ECO:0000256" key="2">
    <source>
        <dbReference type="ARBA" id="ARBA00013194"/>
    </source>
</evidence>
<dbReference type="Pfam" id="PF13145">
    <property type="entry name" value="Rotamase_2"/>
    <property type="match status" value="1"/>
</dbReference>
<dbReference type="PANTHER" id="PTHR47245">
    <property type="entry name" value="PEPTIDYLPROLYL ISOMERASE"/>
    <property type="match status" value="1"/>
</dbReference>
<sequence length="249" mass="28529">MVFAFCTKKEENLNPVARVGDAVLTDEELGLASVFTEKERLSYIDNWINTELLYQAGSGVGLDRDVLLETKINLYRKKLVGQAYLETKIQGMVFVSKDEIRNYYLDNKAAFKRLKSEATLNSFVLTDKKEATRVRANLEKPSNNKKRNEMFQKYGVVAETFAEGMLNPKINKKVFGPNKNKYIGPIRLGEKFSVLEVIKRYEKGTYLGLNSVYDKIYLLIYKRKAAIKTQTIIDSLKQEIALEINTNNI</sequence>
<dbReference type="SUPFAM" id="SSF109998">
    <property type="entry name" value="Triger factor/SurA peptide-binding domain-like"/>
    <property type="match status" value="1"/>
</dbReference>